<dbReference type="GO" id="GO:0034625">
    <property type="term" value="P:fatty acid elongation, monounsaturated fatty acid"/>
    <property type="evidence" value="ECO:0007669"/>
    <property type="project" value="TreeGrafter"/>
</dbReference>
<comment type="similarity">
    <text evidence="10">Belongs to the ELO family.</text>
</comment>
<reference evidence="11 12" key="1">
    <citation type="submission" date="2015-12" db="EMBL/GenBank/DDBJ databases">
        <title>The genome of Folsomia candida.</title>
        <authorList>
            <person name="Faddeeva A."/>
            <person name="Derks M.F."/>
            <person name="Anvar Y."/>
            <person name="Smit S."/>
            <person name="Van Straalen N."/>
            <person name="Roelofs D."/>
        </authorList>
    </citation>
    <scope>NUCLEOTIDE SEQUENCE [LARGE SCALE GENOMIC DNA]</scope>
    <source>
        <strain evidence="11 12">VU population</strain>
        <tissue evidence="11">Whole body</tissue>
    </source>
</reference>
<comment type="subcellular location">
    <subcellularLocation>
        <location evidence="1">Membrane</location>
        <topology evidence="1">Multi-pass membrane protein</topology>
    </subcellularLocation>
</comment>
<evidence type="ECO:0000256" key="5">
    <source>
        <dbReference type="ARBA" id="ARBA00022832"/>
    </source>
</evidence>
<evidence type="ECO:0000256" key="2">
    <source>
        <dbReference type="ARBA" id="ARBA00022516"/>
    </source>
</evidence>
<dbReference type="InterPro" id="IPR030457">
    <property type="entry name" value="ELO_CS"/>
</dbReference>
<dbReference type="GO" id="GO:0042761">
    <property type="term" value="P:very long-chain fatty acid biosynthetic process"/>
    <property type="evidence" value="ECO:0007669"/>
    <property type="project" value="TreeGrafter"/>
</dbReference>
<evidence type="ECO:0000313" key="12">
    <source>
        <dbReference type="Proteomes" id="UP000198287"/>
    </source>
</evidence>
<dbReference type="GO" id="GO:0005789">
    <property type="term" value="C:endoplasmic reticulum membrane"/>
    <property type="evidence" value="ECO:0007669"/>
    <property type="project" value="TreeGrafter"/>
</dbReference>
<dbReference type="AlphaFoldDB" id="A0A226DM11"/>
<keyword evidence="6" id="KW-1133">Transmembrane helix</keyword>
<dbReference type="EMBL" id="LNIX01000018">
    <property type="protein sequence ID" value="OXA45256.1"/>
    <property type="molecule type" value="Genomic_DNA"/>
</dbReference>
<dbReference type="GO" id="GO:0009922">
    <property type="term" value="F:fatty acid elongase activity"/>
    <property type="evidence" value="ECO:0007669"/>
    <property type="project" value="UniProtKB-EC"/>
</dbReference>
<sequence>MGFWVKVCLWSKLFEFMDTIFIVLRKKPLIFLHWYHHAARIIISGSSALQGEPIGSVHVNALSYKIPRPLAMAITLLQIAQFVVGCALHIYAATVKWNGQECALSYESSRNGMFMFVSYIQIMDISLLITESNLEICANIQSSMEASLAKIGLDYQETITGVKHFEDVIKKLIELELFQKSKNISDNQDVNKELVSVLTALHNLLPENFWHVDHFPDVKLPLIAWQDVLGCDHFPNEMKMCDCPDDKKFSFKLKLSDLTLKHCKPAKKADICPQGLIYFGVDTTSIPANVRSKYAKENRYGATTISLLAEEKTWRNDKKEESSRVVNLHKLESDNSDCEISHCENCSAWTHPEIVIPGNLDIPLENVKILFENHHVCIVTQDGRREKCIECQIRKEKGECSGKLGDFSNKWRNFNFLFDSTANLAIQMFAYNYPIAKRQLLTKCQACYSMFTGSQFEKIERYWIEECTDFEILEWKVGHHEEIQIMDLSFLVTTSNLKICADIKSSLENSLAKIGANYEDTIAGIKDFDAVIKKLMVLELSKEIVHISEFAHKSILIPFLAKLCQALNREKNNQCSRISSKILGNNVSLICEFLCNNKNQDVNKELVSVLTAMHNLLPEHFFNLNHFPDVKLPLIVWQDVSGCNQFPNEMKMCNCPSANKFSIKLKLFDLKIKHCTTSVALQNMLTDPDSIEFIGKRATDPVKKSDICPQGLIYFGVDTSSISDNMRSKYAKENRYGASTISVMLHDITSMEESTFINLGTKIYFREHSQQRLLSVDATDEWWLLAEQKIWHNNEKINRVYNLKKLEADSSDWDVSYCHQCSAWTHPEIVFPGNLEVPLENVKILFEDYHACIVTDDGRRENCIECKIRQQGGMCRGKIGNSEECRNFNFFVNTADLAIQMFAYGYPIAQRQMLRKCQAIYNMFTWEHFEKIERYWMEECKDFEISEWKVGHYNEEEMLDGSSPTKMQKAE</sequence>
<accession>A0A226DM11</accession>
<dbReference type="GO" id="GO:0030148">
    <property type="term" value="P:sphingolipid biosynthetic process"/>
    <property type="evidence" value="ECO:0007669"/>
    <property type="project" value="TreeGrafter"/>
</dbReference>
<evidence type="ECO:0000256" key="8">
    <source>
        <dbReference type="ARBA" id="ARBA00023136"/>
    </source>
</evidence>
<evidence type="ECO:0000256" key="3">
    <source>
        <dbReference type="ARBA" id="ARBA00022679"/>
    </source>
</evidence>
<organism evidence="11 12">
    <name type="scientific">Folsomia candida</name>
    <name type="common">Springtail</name>
    <dbReference type="NCBI Taxonomy" id="158441"/>
    <lineage>
        <taxon>Eukaryota</taxon>
        <taxon>Metazoa</taxon>
        <taxon>Ecdysozoa</taxon>
        <taxon>Arthropoda</taxon>
        <taxon>Hexapoda</taxon>
        <taxon>Collembola</taxon>
        <taxon>Entomobryomorpha</taxon>
        <taxon>Isotomoidea</taxon>
        <taxon>Isotomidae</taxon>
        <taxon>Proisotominae</taxon>
        <taxon>Folsomia</taxon>
    </lineage>
</organism>
<dbReference type="GO" id="GO:0034626">
    <property type="term" value="P:fatty acid elongation, polyunsaturated fatty acid"/>
    <property type="evidence" value="ECO:0007669"/>
    <property type="project" value="TreeGrafter"/>
</dbReference>
<evidence type="ECO:0000256" key="9">
    <source>
        <dbReference type="ARBA" id="ARBA00023160"/>
    </source>
</evidence>
<dbReference type="InterPro" id="IPR002076">
    <property type="entry name" value="ELO_fam"/>
</dbReference>
<keyword evidence="4" id="KW-0812">Transmembrane</keyword>
<dbReference type="PROSITE" id="PS01188">
    <property type="entry name" value="ELO"/>
    <property type="match status" value="1"/>
</dbReference>
<keyword evidence="12" id="KW-1185">Reference proteome</keyword>
<comment type="catalytic activity">
    <reaction evidence="10">
        <text>a very-long-chain acyl-CoA + malonyl-CoA + H(+) = a very-long-chain 3-oxoacyl-CoA + CO2 + CoA</text>
        <dbReference type="Rhea" id="RHEA:32727"/>
        <dbReference type="ChEBI" id="CHEBI:15378"/>
        <dbReference type="ChEBI" id="CHEBI:16526"/>
        <dbReference type="ChEBI" id="CHEBI:57287"/>
        <dbReference type="ChEBI" id="CHEBI:57384"/>
        <dbReference type="ChEBI" id="CHEBI:90725"/>
        <dbReference type="ChEBI" id="CHEBI:90736"/>
        <dbReference type="EC" id="2.3.1.199"/>
    </reaction>
</comment>
<keyword evidence="3 10" id="KW-0808">Transferase</keyword>
<keyword evidence="8" id="KW-0472">Membrane</keyword>
<name>A0A226DM11_FOLCA</name>
<evidence type="ECO:0000256" key="6">
    <source>
        <dbReference type="ARBA" id="ARBA00022989"/>
    </source>
</evidence>
<keyword evidence="2 10" id="KW-0444">Lipid biosynthesis</keyword>
<protein>
    <recommendedName>
        <fullName evidence="10">Elongation of very long chain fatty acids protein</fullName>
        <ecNumber evidence="10">2.3.1.199</ecNumber>
    </recommendedName>
    <alternativeName>
        <fullName evidence="10">Very-long-chain 3-oxoacyl-CoA synthase</fullName>
    </alternativeName>
</protein>
<dbReference type="Proteomes" id="UP000198287">
    <property type="component" value="Unassembled WGS sequence"/>
</dbReference>
<dbReference type="PANTHER" id="PTHR11157:SF17">
    <property type="entry name" value="ELONGATION OF VERY LONG CHAIN FATTY ACIDS PROTEIN 6"/>
    <property type="match status" value="1"/>
</dbReference>
<gene>
    <name evidence="11" type="ORF">Fcan01_20124</name>
</gene>
<evidence type="ECO:0000256" key="1">
    <source>
        <dbReference type="ARBA" id="ARBA00004141"/>
    </source>
</evidence>
<proteinExistence type="inferred from homology"/>
<comment type="caution">
    <text evidence="11">The sequence shown here is derived from an EMBL/GenBank/DDBJ whole genome shotgun (WGS) entry which is preliminary data.</text>
</comment>
<evidence type="ECO:0000313" key="11">
    <source>
        <dbReference type="EMBL" id="OXA45256.1"/>
    </source>
</evidence>
<keyword evidence="7 10" id="KW-0443">Lipid metabolism</keyword>
<evidence type="ECO:0000256" key="4">
    <source>
        <dbReference type="ARBA" id="ARBA00022692"/>
    </source>
</evidence>
<keyword evidence="5 10" id="KW-0276">Fatty acid metabolism</keyword>
<dbReference type="Pfam" id="PF01151">
    <property type="entry name" value="ELO"/>
    <property type="match status" value="2"/>
</dbReference>
<keyword evidence="9 10" id="KW-0275">Fatty acid biosynthesis</keyword>
<dbReference type="PANTHER" id="PTHR11157">
    <property type="entry name" value="FATTY ACID ACYL TRANSFERASE-RELATED"/>
    <property type="match status" value="1"/>
</dbReference>
<evidence type="ECO:0000256" key="10">
    <source>
        <dbReference type="RuleBase" id="RU361115"/>
    </source>
</evidence>
<dbReference type="EC" id="2.3.1.199" evidence="10"/>
<dbReference type="GO" id="GO:0019367">
    <property type="term" value="P:fatty acid elongation, saturated fatty acid"/>
    <property type="evidence" value="ECO:0007669"/>
    <property type="project" value="TreeGrafter"/>
</dbReference>
<evidence type="ECO:0000256" key="7">
    <source>
        <dbReference type="ARBA" id="ARBA00023098"/>
    </source>
</evidence>